<dbReference type="EMBL" id="CAMXCT010000170">
    <property type="protein sequence ID" value="CAI3974963.1"/>
    <property type="molecule type" value="Genomic_DNA"/>
</dbReference>
<reference evidence="3" key="1">
    <citation type="submission" date="2022-10" db="EMBL/GenBank/DDBJ databases">
        <authorList>
            <person name="Chen Y."/>
            <person name="Dougan E. K."/>
            <person name="Chan C."/>
            <person name="Rhodes N."/>
            <person name="Thang M."/>
        </authorList>
    </citation>
    <scope>NUCLEOTIDE SEQUENCE</scope>
</reference>
<dbReference type="InterPro" id="IPR013784">
    <property type="entry name" value="Carb-bd-like_fold"/>
</dbReference>
<dbReference type="PROSITE" id="PS51166">
    <property type="entry name" value="CBM20"/>
    <property type="match status" value="1"/>
</dbReference>
<evidence type="ECO:0000313" key="5">
    <source>
        <dbReference type="EMBL" id="CAL4762275.1"/>
    </source>
</evidence>
<dbReference type="InterPro" id="IPR002044">
    <property type="entry name" value="CBM20"/>
</dbReference>
<gene>
    <name evidence="3" type="ORF">C1SCF055_LOCUS3325</name>
</gene>
<proteinExistence type="predicted"/>
<feature type="non-terminal residue" evidence="3">
    <location>
        <position position="252"/>
    </location>
</feature>
<name>A0A9P1BM73_9DINO</name>
<dbReference type="GO" id="GO:2001070">
    <property type="term" value="F:starch binding"/>
    <property type="evidence" value="ECO:0007669"/>
    <property type="project" value="InterPro"/>
</dbReference>
<dbReference type="EMBL" id="CAMXCT030000170">
    <property type="protein sequence ID" value="CAL4762275.1"/>
    <property type="molecule type" value="Genomic_DNA"/>
</dbReference>
<dbReference type="Proteomes" id="UP001152797">
    <property type="component" value="Unassembled WGS sequence"/>
</dbReference>
<organism evidence="3">
    <name type="scientific">Cladocopium goreaui</name>
    <dbReference type="NCBI Taxonomy" id="2562237"/>
    <lineage>
        <taxon>Eukaryota</taxon>
        <taxon>Sar</taxon>
        <taxon>Alveolata</taxon>
        <taxon>Dinophyceae</taxon>
        <taxon>Suessiales</taxon>
        <taxon>Symbiodiniaceae</taxon>
        <taxon>Cladocopium</taxon>
    </lineage>
</organism>
<dbReference type="InterPro" id="IPR013783">
    <property type="entry name" value="Ig-like_fold"/>
</dbReference>
<evidence type="ECO:0000313" key="3">
    <source>
        <dbReference type="EMBL" id="CAI3974963.1"/>
    </source>
</evidence>
<evidence type="ECO:0000313" key="6">
    <source>
        <dbReference type="Proteomes" id="UP001152797"/>
    </source>
</evidence>
<keyword evidence="6" id="KW-1185">Reference proteome</keyword>
<dbReference type="SUPFAM" id="SSF49452">
    <property type="entry name" value="Starch-binding domain-like"/>
    <property type="match status" value="1"/>
</dbReference>
<comment type="caution">
    <text evidence="3">The sequence shown here is derived from an EMBL/GenBank/DDBJ whole genome shotgun (WGS) entry which is preliminary data.</text>
</comment>
<reference evidence="4" key="2">
    <citation type="submission" date="2024-04" db="EMBL/GenBank/DDBJ databases">
        <authorList>
            <person name="Chen Y."/>
            <person name="Shah S."/>
            <person name="Dougan E. K."/>
            <person name="Thang M."/>
            <person name="Chan C."/>
        </authorList>
    </citation>
    <scope>NUCLEOTIDE SEQUENCE [LARGE SCALE GENOMIC DNA]</scope>
</reference>
<dbReference type="EMBL" id="CAMXCT020000170">
    <property type="protein sequence ID" value="CAL1128338.1"/>
    <property type="molecule type" value="Genomic_DNA"/>
</dbReference>
<accession>A0A9P1BM73</accession>
<evidence type="ECO:0000256" key="1">
    <source>
        <dbReference type="SAM" id="MobiDB-lite"/>
    </source>
</evidence>
<feature type="compositionally biased region" description="Basic and acidic residues" evidence="1">
    <location>
        <begin position="215"/>
        <end position="231"/>
    </location>
</feature>
<feature type="domain" description="CBM20" evidence="2">
    <location>
        <begin position="1"/>
        <end position="122"/>
    </location>
</feature>
<sequence>MAMLTFSLECRGTLPGQAVFIVGSVAELGTWKIPLGLQCTTTPQTFPIWTGEVAIKEFKMVTADEKDAANPVWEVGGSALPSGRMPGRWVGGKGRLGVGSRDESGAGRLLKQNKLHQCTWCAQRCQRYQAPYAKAPAELENICEMPDREDRISHKDFLRPYHPDKNLQHVQVNGLRELHGWAAEKPSHKDFLRPYHPDKNLQHVQVNGLRELHGWAAEKPRAGRDRGDAGPRKQNKVLMRSNPERPLDFYSR</sequence>
<evidence type="ECO:0000313" key="4">
    <source>
        <dbReference type="EMBL" id="CAL1128338.1"/>
    </source>
</evidence>
<feature type="region of interest" description="Disordered" evidence="1">
    <location>
        <begin position="215"/>
        <end position="252"/>
    </location>
</feature>
<dbReference type="AlphaFoldDB" id="A0A9P1BM73"/>
<dbReference type="OrthoDB" id="6123450at2759"/>
<evidence type="ECO:0000259" key="2">
    <source>
        <dbReference type="PROSITE" id="PS51166"/>
    </source>
</evidence>
<protein>
    <submittedName>
        <fullName evidence="5">DNA polymerase delta catalytic subunit</fullName>
    </submittedName>
</protein>
<feature type="compositionally biased region" description="Basic and acidic residues" evidence="1">
    <location>
        <begin position="242"/>
        <end position="252"/>
    </location>
</feature>
<dbReference type="Gene3D" id="2.60.40.10">
    <property type="entry name" value="Immunoglobulins"/>
    <property type="match status" value="1"/>
</dbReference>
<dbReference type="Pfam" id="PF00686">
    <property type="entry name" value="CBM_20"/>
    <property type="match status" value="1"/>
</dbReference>